<gene>
    <name evidence="2" type="ORF">vBPaerPs12_180c</name>
</gene>
<name>A0AAE9GLX8_9CAUD</name>
<sequence>MTGVSNESSLSQHLHLIEIPYGLIDGLSVVGIWCMCIRRTPHADRFG</sequence>
<proteinExistence type="predicted"/>
<keyword evidence="1" id="KW-0472">Membrane</keyword>
<dbReference type="EMBL" id="OM870967">
    <property type="protein sequence ID" value="UOL47636.1"/>
    <property type="molecule type" value="Genomic_DNA"/>
</dbReference>
<keyword evidence="3" id="KW-1185">Reference proteome</keyword>
<dbReference type="Proteomes" id="UP001220111">
    <property type="component" value="Segment"/>
</dbReference>
<evidence type="ECO:0000313" key="3">
    <source>
        <dbReference type="Proteomes" id="UP001220111"/>
    </source>
</evidence>
<accession>A0AAE9GLX8</accession>
<feature type="transmembrane region" description="Helical" evidence="1">
    <location>
        <begin position="19"/>
        <end position="37"/>
    </location>
</feature>
<evidence type="ECO:0000256" key="1">
    <source>
        <dbReference type="SAM" id="Phobius"/>
    </source>
</evidence>
<protein>
    <submittedName>
        <fullName evidence="2">Uncharacterized protein</fullName>
    </submittedName>
</protein>
<keyword evidence="1" id="KW-1133">Transmembrane helix</keyword>
<keyword evidence="1" id="KW-0812">Transmembrane</keyword>
<evidence type="ECO:0000313" key="2">
    <source>
        <dbReference type="EMBL" id="UOL47636.1"/>
    </source>
</evidence>
<organism evidence="2 3">
    <name type="scientific">Pseudomonas phage vB_Paer_Ps12</name>
    <dbReference type="NCBI Taxonomy" id="2924904"/>
    <lineage>
        <taxon>Viruses</taxon>
        <taxon>Duplodnaviria</taxon>
        <taxon>Heunggongvirae</taxon>
        <taxon>Uroviricota</taxon>
        <taxon>Caudoviricetes</taxon>
        <taxon>Vandenendeviridae</taxon>
        <taxon>Skurskavirinae</taxon>
        <taxon>Pakpunavirus</taxon>
        <taxon>Pakpunavirus Ps12</taxon>
    </lineage>
</organism>
<reference evidence="2 3" key="1">
    <citation type="submission" date="2022-02" db="EMBL/GenBank/DDBJ databases">
        <authorList>
            <person name="Akremi I."/>
            <person name="Wagemans J."/>
        </authorList>
    </citation>
    <scope>NUCLEOTIDE SEQUENCE [LARGE SCALE GENOMIC DNA]</scope>
</reference>